<dbReference type="GO" id="GO:0008137">
    <property type="term" value="F:NADH dehydrogenase (ubiquinone) activity"/>
    <property type="evidence" value="ECO:0007669"/>
    <property type="project" value="InterPro"/>
</dbReference>
<feature type="transmembrane region" description="Helical" evidence="5">
    <location>
        <begin position="6"/>
        <end position="30"/>
    </location>
</feature>
<dbReference type="HAMAP" id="MF_00445">
    <property type="entry name" value="NDH1_NuoN_1"/>
    <property type="match status" value="1"/>
</dbReference>
<name>A0A0E3DB44_9FLOR</name>
<feature type="transmembrane region" description="Helical" evidence="5">
    <location>
        <begin position="459"/>
        <end position="479"/>
    </location>
</feature>
<dbReference type="InterPro" id="IPR010096">
    <property type="entry name" value="NADH-Q_OxRdtase_suN/2"/>
</dbReference>
<sequence>MSQILYNIYPILTEIYLLFNINFLLMYGVFFSSSSKYGYPLLITNIGWLVFQLTFFSILLIVHQVPLNFLIWNNLLVSNLFTNNLKILILLAFLILFILTLIYSIHEKINAFEYWILFLLSIVALLMATQSYDLLTIYISIEFQSLIFYILATFKRTSEFSTEAGLKYFILGAFSSALLLFGSALLYSLTGLTNLGDFSKFFIDLNGLEPSFLFGSVISLTFIIIALLFKLSAAPFHIWTPDVYEGSPTSITAFFSFMPKLVILTLLLRLLVFSFQDFIYLWKNIILICSLLSLLIGALGAFSQKKWKRFIAYSSINHIGFFLLAILTVDFDAVSSIIIYIISYIIMVVGLFSIVLNLRYYKYPYTYQIRNLQDIIFLSKVNPVLSLALSLILFSMAGVPPLIGFFSKFFILFSAIQKNILGNSLLAVLISCITCFYYIRLIKLMYFDTSRYWTISLPLTAMSAYLLIFFVYLLSFLFLDLEILSLLATKMSLSFLN</sequence>
<feature type="transmembrane region" description="Helical" evidence="5">
    <location>
        <begin position="112"/>
        <end position="129"/>
    </location>
</feature>
<keyword evidence="3 5" id="KW-1133">Transmembrane helix</keyword>
<dbReference type="GO" id="GO:0016020">
    <property type="term" value="C:membrane"/>
    <property type="evidence" value="ECO:0007669"/>
    <property type="project" value="UniProtKB-SubCell"/>
</dbReference>
<feature type="transmembrane region" description="Helical" evidence="5">
    <location>
        <begin position="250"/>
        <end position="272"/>
    </location>
</feature>
<dbReference type="GeneID" id="24120792"/>
<evidence type="ECO:0000256" key="5">
    <source>
        <dbReference type="SAM" id="Phobius"/>
    </source>
</evidence>
<dbReference type="PRINTS" id="PR01434">
    <property type="entry name" value="NADHDHGNASE5"/>
</dbReference>
<dbReference type="Pfam" id="PF00361">
    <property type="entry name" value="Proton_antipo_M"/>
    <property type="match status" value="1"/>
</dbReference>
<evidence type="ECO:0000313" key="7">
    <source>
        <dbReference type="EMBL" id="AHX02410.1"/>
    </source>
</evidence>
<dbReference type="RefSeq" id="YP_009131074.1">
    <property type="nucleotide sequence ID" value="NC_026843.1"/>
</dbReference>
<feature type="transmembrane region" description="Helical" evidence="5">
    <location>
        <begin position="278"/>
        <end position="303"/>
    </location>
</feature>
<dbReference type="AlphaFoldDB" id="A0A0E3DB44"/>
<reference evidence="7" key="1">
    <citation type="submission" date="2014-02" db="EMBL/GenBank/DDBJ databases">
        <title>Complete mitochondrion genomes reveal florideophycean red algal diversity.</title>
        <authorList>
            <person name="Yang E.C."/>
            <person name="Yoon H.S."/>
        </authorList>
    </citation>
    <scope>NUCLEOTIDE SEQUENCE</scope>
    <source>
        <strain evidence="7">CCAP 1341/1</strain>
    </source>
</reference>
<keyword evidence="2 5" id="KW-0812">Transmembrane</keyword>
<evidence type="ECO:0000256" key="3">
    <source>
        <dbReference type="ARBA" id="ARBA00022989"/>
    </source>
</evidence>
<geneLocation type="mitochondrion" evidence="7"/>
<gene>
    <name evidence="7" type="primary">nad2</name>
    <name evidence="7" type="ORF">Atax.mt.28</name>
</gene>
<evidence type="ECO:0000256" key="4">
    <source>
        <dbReference type="ARBA" id="ARBA00023136"/>
    </source>
</evidence>
<organism evidence="7">
    <name type="scientific">Asparagopsis taxiformis</name>
    <dbReference type="NCBI Taxonomy" id="260499"/>
    <lineage>
        <taxon>Eukaryota</taxon>
        <taxon>Rhodophyta</taxon>
        <taxon>Florideophyceae</taxon>
        <taxon>Rhodymeniophycidae</taxon>
        <taxon>Bonnemaisoniales</taxon>
        <taxon>Bonnemaisoniaceae</taxon>
        <taxon>Asparagopsis</taxon>
    </lineage>
</organism>
<feature type="transmembrane region" description="Helical" evidence="5">
    <location>
        <begin position="42"/>
        <end position="65"/>
    </location>
</feature>
<feature type="transmembrane region" description="Helical" evidence="5">
    <location>
        <begin position="337"/>
        <end position="360"/>
    </location>
</feature>
<feature type="domain" description="NADH:quinone oxidoreductase/Mrp antiporter transmembrane" evidence="6">
    <location>
        <begin position="131"/>
        <end position="434"/>
    </location>
</feature>
<proteinExistence type="inferred from homology"/>
<accession>A0A0E3DB44</accession>
<evidence type="ECO:0000256" key="2">
    <source>
        <dbReference type="ARBA" id="ARBA00022692"/>
    </source>
</evidence>
<comment type="subcellular location">
    <subcellularLocation>
        <location evidence="1">Membrane</location>
        <topology evidence="1">Multi-pass membrane protein</topology>
    </subcellularLocation>
</comment>
<dbReference type="EMBL" id="KJ398158">
    <property type="protein sequence ID" value="AHX02410.1"/>
    <property type="molecule type" value="Genomic_DNA"/>
</dbReference>
<feature type="transmembrane region" description="Helical" evidence="5">
    <location>
        <begin position="420"/>
        <end position="439"/>
    </location>
</feature>
<protein>
    <submittedName>
        <fullName evidence="7">NADH dehydrogenase subunit 2</fullName>
    </submittedName>
</protein>
<feature type="transmembrane region" description="Helical" evidence="5">
    <location>
        <begin position="166"/>
        <end position="190"/>
    </location>
</feature>
<feature type="transmembrane region" description="Helical" evidence="5">
    <location>
        <begin position="135"/>
        <end position="154"/>
    </location>
</feature>
<dbReference type="NCBIfam" id="TIGR01770">
    <property type="entry name" value="NDH_I_N"/>
    <property type="match status" value="1"/>
</dbReference>
<feature type="transmembrane region" description="Helical" evidence="5">
    <location>
        <begin position="310"/>
        <end position="331"/>
    </location>
</feature>
<dbReference type="InterPro" id="IPR001750">
    <property type="entry name" value="ND/Mrp_TM"/>
</dbReference>
<keyword evidence="4 5" id="KW-0472">Membrane</keyword>
<evidence type="ECO:0000256" key="1">
    <source>
        <dbReference type="ARBA" id="ARBA00004141"/>
    </source>
</evidence>
<dbReference type="PANTHER" id="PTHR22773">
    <property type="entry name" value="NADH DEHYDROGENASE"/>
    <property type="match status" value="1"/>
</dbReference>
<feature type="transmembrane region" description="Helical" evidence="5">
    <location>
        <begin position="85"/>
        <end position="105"/>
    </location>
</feature>
<dbReference type="GO" id="GO:0042773">
    <property type="term" value="P:ATP synthesis coupled electron transport"/>
    <property type="evidence" value="ECO:0007669"/>
    <property type="project" value="InterPro"/>
</dbReference>
<keyword evidence="7" id="KW-0496">Mitochondrion</keyword>
<evidence type="ECO:0000259" key="6">
    <source>
        <dbReference type="Pfam" id="PF00361"/>
    </source>
</evidence>
<feature type="transmembrane region" description="Helical" evidence="5">
    <location>
        <begin position="210"/>
        <end position="229"/>
    </location>
</feature>